<feature type="domain" description="FtsK" evidence="5">
    <location>
        <begin position="178"/>
        <end position="377"/>
    </location>
</feature>
<proteinExistence type="predicted"/>
<feature type="compositionally biased region" description="Low complexity" evidence="4">
    <location>
        <begin position="14"/>
        <end position="30"/>
    </location>
</feature>
<dbReference type="PANTHER" id="PTHR22683">
    <property type="entry name" value="SPORULATION PROTEIN RELATED"/>
    <property type="match status" value="1"/>
</dbReference>
<evidence type="ECO:0000259" key="5">
    <source>
        <dbReference type="PROSITE" id="PS50901"/>
    </source>
</evidence>
<dbReference type="PANTHER" id="PTHR22683:SF1">
    <property type="entry name" value="TYPE VII SECRETION SYSTEM PROTEIN ESSC"/>
    <property type="match status" value="1"/>
</dbReference>
<dbReference type="Gene3D" id="3.40.50.300">
    <property type="entry name" value="P-loop containing nucleotide triphosphate hydrolases"/>
    <property type="match status" value="2"/>
</dbReference>
<feature type="binding site" evidence="3">
    <location>
        <begin position="197"/>
        <end position="204"/>
    </location>
    <ligand>
        <name>ATP</name>
        <dbReference type="ChEBI" id="CHEBI:30616"/>
    </ligand>
</feature>
<evidence type="ECO:0000313" key="7">
    <source>
        <dbReference type="Proteomes" id="UP000193577"/>
    </source>
</evidence>
<name>A0AA91PCX6_9MYCO</name>
<keyword evidence="2 3" id="KW-0067">ATP-binding</keyword>
<evidence type="ECO:0000313" key="6">
    <source>
        <dbReference type="EMBL" id="OSC32844.1"/>
    </source>
</evidence>
<evidence type="ECO:0000256" key="3">
    <source>
        <dbReference type="PROSITE-ProRule" id="PRU00289"/>
    </source>
</evidence>
<dbReference type="InterPro" id="IPR050206">
    <property type="entry name" value="FtsK/SpoIIIE/SftA"/>
</dbReference>
<keyword evidence="1 3" id="KW-0547">Nucleotide-binding</keyword>
<dbReference type="SUPFAM" id="SSF52540">
    <property type="entry name" value="P-loop containing nucleoside triphosphate hydrolases"/>
    <property type="match status" value="2"/>
</dbReference>
<reference evidence="6 7" key="1">
    <citation type="submission" date="2017-04" db="EMBL/GenBank/DDBJ databases">
        <title>The new phylogeny of genus Mycobacterium.</title>
        <authorList>
            <person name="Tortoli E."/>
            <person name="Trovato A."/>
            <person name="Cirillo D.M."/>
        </authorList>
    </citation>
    <scope>NUCLEOTIDE SEQUENCE [LARGE SCALE GENOMIC DNA]</scope>
    <source>
        <strain evidence="6 7">KCTC 19819</strain>
    </source>
</reference>
<organism evidence="6 7">
    <name type="scientific">Mycolicibacillus koreensis</name>
    <dbReference type="NCBI Taxonomy" id="1069220"/>
    <lineage>
        <taxon>Bacteria</taxon>
        <taxon>Bacillati</taxon>
        <taxon>Actinomycetota</taxon>
        <taxon>Actinomycetes</taxon>
        <taxon>Mycobacteriales</taxon>
        <taxon>Mycobacteriaceae</taxon>
        <taxon>Mycolicibacillus</taxon>
    </lineage>
</organism>
<dbReference type="PROSITE" id="PS50901">
    <property type="entry name" value="FTSK"/>
    <property type="match status" value="1"/>
</dbReference>
<keyword evidence="7" id="KW-1185">Reference proteome</keyword>
<dbReference type="InterPro" id="IPR027417">
    <property type="entry name" value="P-loop_NTPase"/>
</dbReference>
<feature type="region of interest" description="Disordered" evidence="4">
    <location>
        <begin position="1"/>
        <end position="30"/>
    </location>
</feature>
<protein>
    <recommendedName>
        <fullName evidence="5">FtsK domain-containing protein</fullName>
    </recommendedName>
</protein>
<dbReference type="EMBL" id="NCXO01000032">
    <property type="protein sequence ID" value="OSC32844.1"/>
    <property type="molecule type" value="Genomic_DNA"/>
</dbReference>
<evidence type="ECO:0000256" key="1">
    <source>
        <dbReference type="ARBA" id="ARBA00022741"/>
    </source>
</evidence>
<comment type="caution">
    <text evidence="6">The sequence shown here is derived from an EMBL/GenBank/DDBJ whole genome shotgun (WGS) entry which is preliminary data.</text>
</comment>
<dbReference type="Pfam" id="PF01580">
    <property type="entry name" value="FtsK_SpoIIIE"/>
    <property type="match status" value="1"/>
</dbReference>
<dbReference type="AlphaFoldDB" id="A0AA91PCX6"/>
<gene>
    <name evidence="6" type="ORF">B8W67_14090</name>
</gene>
<evidence type="ECO:0000256" key="2">
    <source>
        <dbReference type="ARBA" id="ARBA00022840"/>
    </source>
</evidence>
<evidence type="ECO:0000256" key="4">
    <source>
        <dbReference type="SAM" id="MobiDB-lite"/>
    </source>
</evidence>
<sequence>MSYRPCAGSFQPLRPTAARGAPRSSAASTAAYVWPQSLRPRSETLDARRTATPLRIAEASSRRGSGHRPCTCSGVIEGRGVRITPDVFRRSPMTSKRLKADVRRHMAENPDAKYTETLRALTADGGGAAPESGLITALGISDIDTHDFGSAWRDAAVRNTLAFPLGVAHRPSADPSPAETVWVDLAQDHNPHMLIVGRTGSGKSVFLETMFTSLAALHGPDTVNFAFLDCKGASTFAFARSLPHTLVCLQADNAPVLTKQLGQKVGYELDARHRLLADKQCRGISEYRTQWAQNRGDDTWPPMPHLIVALDEYTPERENGITALRELMDRVTEDGGDVGVHLVWGLQRVTYMFAHTDIAPRMGCRVVLNPLGSRSLSQDTVGDPAAAERLMPGEAVCAHVQCRPPHPGWDDDHPVNSIRARSRASDPRHVDLYVRNHASDLQERITAAPCASPIGQWKIPDIDTRLAVLQSEVDTLPAALGTEIESVTAAVRWGAEMRSRGLHSGPIPAARTLVFSGPAGSGKRRAAEVIARLLSGLGMYASAHLVDVRPGQVTHTPPVDVVDDHRGEVLFIDVDSFAVPGVPQYSPATSRFDVEKIVNCVRQAEAHGGDTLLILSGTPVAIGALVEHSPDVMRAQTHIEFASASADELWRHLIRCANRVHRTVDAEAEGGFRQQIETLLDVDADGVPAIDRLGNYRFAEAVADLAMRLGTRRLAEASLSELTDDELTTLTVGDITAAVRQAAASVG</sequence>
<dbReference type="GO" id="GO:0005524">
    <property type="term" value="F:ATP binding"/>
    <property type="evidence" value="ECO:0007669"/>
    <property type="project" value="UniProtKB-UniRule"/>
</dbReference>
<accession>A0AA91PCX6</accession>
<dbReference type="GO" id="GO:0003677">
    <property type="term" value="F:DNA binding"/>
    <property type="evidence" value="ECO:0007669"/>
    <property type="project" value="InterPro"/>
</dbReference>
<dbReference type="InterPro" id="IPR002543">
    <property type="entry name" value="FtsK_dom"/>
</dbReference>
<dbReference type="Proteomes" id="UP000193577">
    <property type="component" value="Unassembled WGS sequence"/>
</dbReference>